<gene>
    <name evidence="2" type="ORF">C1645_833910</name>
</gene>
<accession>A0A397SAP8</accession>
<evidence type="ECO:0000313" key="3">
    <source>
        <dbReference type="Proteomes" id="UP000265703"/>
    </source>
</evidence>
<organism evidence="2 3">
    <name type="scientific">Glomus cerebriforme</name>
    <dbReference type="NCBI Taxonomy" id="658196"/>
    <lineage>
        <taxon>Eukaryota</taxon>
        <taxon>Fungi</taxon>
        <taxon>Fungi incertae sedis</taxon>
        <taxon>Mucoromycota</taxon>
        <taxon>Glomeromycotina</taxon>
        <taxon>Glomeromycetes</taxon>
        <taxon>Glomerales</taxon>
        <taxon>Glomeraceae</taxon>
        <taxon>Glomus</taxon>
    </lineage>
</organism>
<dbReference type="AlphaFoldDB" id="A0A397SAP8"/>
<keyword evidence="1" id="KW-0472">Membrane</keyword>
<dbReference type="Proteomes" id="UP000265703">
    <property type="component" value="Unassembled WGS sequence"/>
</dbReference>
<evidence type="ECO:0000256" key="1">
    <source>
        <dbReference type="SAM" id="Phobius"/>
    </source>
</evidence>
<feature type="transmembrane region" description="Helical" evidence="1">
    <location>
        <begin position="20"/>
        <end position="40"/>
    </location>
</feature>
<proteinExistence type="predicted"/>
<keyword evidence="1" id="KW-1133">Transmembrane helix</keyword>
<comment type="caution">
    <text evidence="2">The sequence shown here is derived from an EMBL/GenBank/DDBJ whole genome shotgun (WGS) entry which is preliminary data.</text>
</comment>
<evidence type="ECO:0000313" key="2">
    <source>
        <dbReference type="EMBL" id="RIA83390.1"/>
    </source>
</evidence>
<reference evidence="2 3" key="1">
    <citation type="submission" date="2018-06" db="EMBL/GenBank/DDBJ databases">
        <title>Comparative genomics reveals the genomic features of Rhizophagus irregularis, R. cerebriforme, R. diaphanum and Gigaspora rosea, and their symbiotic lifestyle signature.</title>
        <authorList>
            <person name="Morin E."/>
            <person name="San Clemente H."/>
            <person name="Chen E.C.H."/>
            <person name="De La Providencia I."/>
            <person name="Hainaut M."/>
            <person name="Kuo A."/>
            <person name="Kohler A."/>
            <person name="Murat C."/>
            <person name="Tang N."/>
            <person name="Roy S."/>
            <person name="Loubradou J."/>
            <person name="Henrissat B."/>
            <person name="Grigoriev I.V."/>
            <person name="Corradi N."/>
            <person name="Roux C."/>
            <person name="Martin F.M."/>
        </authorList>
    </citation>
    <scope>NUCLEOTIDE SEQUENCE [LARGE SCALE GENOMIC DNA]</scope>
    <source>
        <strain evidence="2 3">DAOM 227022</strain>
    </source>
</reference>
<keyword evidence="1" id="KW-0812">Transmembrane</keyword>
<sequence length="60" mass="6382">MESFYYKFGLTLDDTLAAGIVDLDATVVVAAIVAVIAVVADSSLDLLKYFGDSLNVFHAI</sequence>
<protein>
    <submittedName>
        <fullName evidence="2">Uncharacterized protein</fullName>
    </submittedName>
</protein>
<dbReference type="EMBL" id="QKYT01000576">
    <property type="protein sequence ID" value="RIA83390.1"/>
    <property type="molecule type" value="Genomic_DNA"/>
</dbReference>
<name>A0A397SAP8_9GLOM</name>
<keyword evidence="3" id="KW-1185">Reference proteome</keyword>